<gene>
    <name evidence="1" type="ORF">NQ176_g11443</name>
</gene>
<comment type="caution">
    <text evidence="1">The sequence shown here is derived from an EMBL/GenBank/DDBJ whole genome shotgun (WGS) entry which is preliminary data.</text>
</comment>
<keyword evidence="2" id="KW-1185">Reference proteome</keyword>
<protein>
    <submittedName>
        <fullName evidence="1">Uncharacterized protein</fullName>
    </submittedName>
</protein>
<evidence type="ECO:0000313" key="1">
    <source>
        <dbReference type="EMBL" id="KAJ2954984.1"/>
    </source>
</evidence>
<reference evidence="1" key="1">
    <citation type="submission" date="2022-08" db="EMBL/GenBank/DDBJ databases">
        <title>Genome Sequence of Lecanicillium fungicola.</title>
        <authorList>
            <person name="Buettner E."/>
        </authorList>
    </citation>
    <scope>NUCLEOTIDE SEQUENCE</scope>
    <source>
        <strain evidence="1">Babe33</strain>
    </source>
</reference>
<dbReference type="Proteomes" id="UP001143910">
    <property type="component" value="Unassembled WGS sequence"/>
</dbReference>
<evidence type="ECO:0000313" key="2">
    <source>
        <dbReference type="Proteomes" id="UP001143910"/>
    </source>
</evidence>
<dbReference type="EMBL" id="JANJQO010003945">
    <property type="protein sequence ID" value="KAJ2954984.1"/>
    <property type="molecule type" value="Genomic_DNA"/>
</dbReference>
<sequence>MGYDATHQDIELLKLKNYTVGVPLDETILTKDDAQEKIGEYIRAMEKFITFINSVVMPDPGDESDSDDEEDEDEEQNDD</sequence>
<organism evidence="1 2">
    <name type="scientific">Zarea fungicola</name>
    <dbReference type="NCBI Taxonomy" id="93591"/>
    <lineage>
        <taxon>Eukaryota</taxon>
        <taxon>Fungi</taxon>
        <taxon>Dikarya</taxon>
        <taxon>Ascomycota</taxon>
        <taxon>Pezizomycotina</taxon>
        <taxon>Sordariomycetes</taxon>
        <taxon>Hypocreomycetidae</taxon>
        <taxon>Hypocreales</taxon>
        <taxon>Cordycipitaceae</taxon>
        <taxon>Zarea</taxon>
    </lineage>
</organism>
<accession>A0ACC1MB94</accession>
<name>A0ACC1MB94_9HYPO</name>
<proteinExistence type="predicted"/>